<sequence length="215" mass="23963">MTKKNKKIILITSMITILPILAGLILWNKLPEQVATHFDANGIPNGYSSRAFAVFGPYLICLFAHLFCAFGTLADPKKQAIGQKMYALILWICPAVSLFCAAAIYGNTFGVKFMKSSRFVIILLGLLFLLVGNYLPKCRQNYTVGIKVPWTLASEANWDATHRMAGKLWVAGGVLILLLAIQPWIPAFPISLVLILAVTFIPMIYSFVYYLRNEK</sequence>
<dbReference type="PIRSF" id="PIRSF038959">
    <property type="entry name" value="SdpI"/>
    <property type="match status" value="1"/>
</dbReference>
<dbReference type="InterPro" id="IPR012867">
    <property type="entry name" value="DUF1648"/>
</dbReference>
<comment type="caution">
    <text evidence="3">The sequence shown here is derived from an EMBL/GenBank/DDBJ whole genome shotgun (WGS) entry which is preliminary data.</text>
</comment>
<keyword evidence="4" id="KW-1185">Reference proteome</keyword>
<feature type="transmembrane region" description="Helical" evidence="1">
    <location>
        <begin position="47"/>
        <end position="73"/>
    </location>
</feature>
<dbReference type="EMBL" id="JAJEQE010000065">
    <property type="protein sequence ID" value="MCC2150266.1"/>
    <property type="molecule type" value="Genomic_DNA"/>
</dbReference>
<proteinExistence type="predicted"/>
<feature type="transmembrane region" description="Helical" evidence="1">
    <location>
        <begin position="117"/>
        <end position="135"/>
    </location>
</feature>
<protein>
    <submittedName>
        <fullName evidence="3">SdpI family protein</fullName>
    </submittedName>
</protein>
<feature type="domain" description="DUF1648" evidence="2">
    <location>
        <begin position="14"/>
        <end position="61"/>
    </location>
</feature>
<dbReference type="InterPro" id="IPR026272">
    <property type="entry name" value="SdpI"/>
</dbReference>
<keyword evidence="1" id="KW-1133">Transmembrane helix</keyword>
<dbReference type="Pfam" id="PF13630">
    <property type="entry name" value="SdpI"/>
    <property type="match status" value="1"/>
</dbReference>
<feature type="transmembrane region" description="Helical" evidence="1">
    <location>
        <begin position="7"/>
        <end position="27"/>
    </location>
</feature>
<dbReference type="InterPro" id="IPR025962">
    <property type="entry name" value="SdpI/YhfL"/>
</dbReference>
<feature type="transmembrane region" description="Helical" evidence="1">
    <location>
        <begin position="168"/>
        <end position="185"/>
    </location>
</feature>
<dbReference type="RefSeq" id="WP_248836028.1">
    <property type="nucleotide sequence ID" value="NZ_JAJEQE010000065.1"/>
</dbReference>
<reference evidence="3 4" key="1">
    <citation type="submission" date="2021-10" db="EMBL/GenBank/DDBJ databases">
        <title>Anaerobic single-cell dispensing facilitates the cultivation of human gut bacteria.</title>
        <authorList>
            <person name="Afrizal A."/>
        </authorList>
    </citation>
    <scope>NUCLEOTIDE SEQUENCE [LARGE SCALE GENOMIC DNA]</scope>
    <source>
        <strain evidence="3 4">CLA-AA-H246</strain>
    </source>
</reference>
<gene>
    <name evidence="3" type="ORF">LKD42_13625</name>
</gene>
<dbReference type="PANTHER" id="PTHR37810:SF5">
    <property type="entry name" value="IMMUNITY PROTEIN SDPI"/>
    <property type="match status" value="1"/>
</dbReference>
<evidence type="ECO:0000259" key="2">
    <source>
        <dbReference type="Pfam" id="PF07853"/>
    </source>
</evidence>
<evidence type="ECO:0000313" key="4">
    <source>
        <dbReference type="Proteomes" id="UP001299235"/>
    </source>
</evidence>
<keyword evidence="1" id="KW-0472">Membrane</keyword>
<organism evidence="3 4">
    <name type="scientific">Hominisplanchenecus faecis</name>
    <dbReference type="NCBI Taxonomy" id="2885351"/>
    <lineage>
        <taxon>Bacteria</taxon>
        <taxon>Bacillati</taxon>
        <taxon>Bacillota</taxon>
        <taxon>Clostridia</taxon>
        <taxon>Lachnospirales</taxon>
        <taxon>Lachnospiraceae</taxon>
        <taxon>Hominisplanchenecus</taxon>
    </lineage>
</organism>
<feature type="transmembrane region" description="Helical" evidence="1">
    <location>
        <begin position="191"/>
        <end position="211"/>
    </location>
</feature>
<feature type="transmembrane region" description="Helical" evidence="1">
    <location>
        <begin position="85"/>
        <end position="105"/>
    </location>
</feature>
<accession>A0ABS8EYI2</accession>
<evidence type="ECO:0000313" key="3">
    <source>
        <dbReference type="EMBL" id="MCC2150266.1"/>
    </source>
</evidence>
<name>A0ABS8EYI2_9FIRM</name>
<keyword evidence="1" id="KW-0812">Transmembrane</keyword>
<evidence type="ECO:0000256" key="1">
    <source>
        <dbReference type="SAM" id="Phobius"/>
    </source>
</evidence>
<dbReference type="Pfam" id="PF07853">
    <property type="entry name" value="DUF1648"/>
    <property type="match status" value="1"/>
</dbReference>
<dbReference type="Proteomes" id="UP001299235">
    <property type="component" value="Unassembled WGS sequence"/>
</dbReference>
<dbReference type="PANTHER" id="PTHR37810">
    <property type="entry name" value="IMMUNITY PROTEIN SDPI"/>
    <property type="match status" value="1"/>
</dbReference>